<feature type="region of interest" description="Disordered" evidence="8">
    <location>
        <begin position="177"/>
        <end position="529"/>
    </location>
</feature>
<evidence type="ECO:0000256" key="6">
    <source>
        <dbReference type="ARBA" id="ARBA00023242"/>
    </source>
</evidence>
<dbReference type="Gramene" id="GBG76498">
    <property type="protein sequence ID" value="GBG76498"/>
    <property type="gene ID" value="CBR_g22246"/>
</dbReference>
<feature type="domain" description="Pre-mRNA-splicing factor 38 C-terminal" evidence="9">
    <location>
        <begin position="193"/>
        <end position="269"/>
    </location>
</feature>
<evidence type="ECO:0000256" key="7">
    <source>
        <dbReference type="RuleBase" id="RU367025"/>
    </source>
</evidence>
<gene>
    <name evidence="10" type="ORF">CBR_g22246</name>
</gene>
<proteinExistence type="inferred from homology"/>
<keyword evidence="11" id="KW-1185">Reference proteome</keyword>
<comment type="subcellular location">
    <subcellularLocation>
        <location evidence="1 7">Nucleus</location>
    </subcellularLocation>
</comment>
<dbReference type="Pfam" id="PF03371">
    <property type="entry name" value="PRP38"/>
    <property type="match status" value="1"/>
</dbReference>
<dbReference type="GO" id="GO:0000398">
    <property type="term" value="P:mRNA splicing, via spliceosome"/>
    <property type="evidence" value="ECO:0007669"/>
    <property type="project" value="UniProtKB-UniRule"/>
</dbReference>
<protein>
    <recommendedName>
        <fullName evidence="7">Pre-mRNA-splicing factor 38</fullName>
    </recommendedName>
</protein>
<dbReference type="STRING" id="69332.A0A388L2L0"/>
<keyword evidence="6 7" id="KW-0539">Nucleus</keyword>
<evidence type="ECO:0000256" key="3">
    <source>
        <dbReference type="ARBA" id="ARBA00022664"/>
    </source>
</evidence>
<evidence type="ECO:0000256" key="4">
    <source>
        <dbReference type="ARBA" id="ARBA00022728"/>
    </source>
</evidence>
<feature type="compositionally biased region" description="Basic and acidic residues" evidence="8">
    <location>
        <begin position="397"/>
        <end position="410"/>
    </location>
</feature>
<dbReference type="PANTHER" id="PTHR23142">
    <property type="entry name" value="PRE-MRNA-SPLICING FACTOR 38A-RELATED"/>
    <property type="match status" value="1"/>
</dbReference>
<keyword evidence="4 7" id="KW-0747">Spliceosome</keyword>
<reference evidence="10 11" key="1">
    <citation type="journal article" date="2018" name="Cell">
        <title>The Chara Genome: Secondary Complexity and Implications for Plant Terrestrialization.</title>
        <authorList>
            <person name="Nishiyama T."/>
            <person name="Sakayama H."/>
            <person name="Vries J.D."/>
            <person name="Buschmann H."/>
            <person name="Saint-Marcoux D."/>
            <person name="Ullrich K.K."/>
            <person name="Haas F.B."/>
            <person name="Vanderstraeten L."/>
            <person name="Becker D."/>
            <person name="Lang D."/>
            <person name="Vosolsobe S."/>
            <person name="Rombauts S."/>
            <person name="Wilhelmsson P.K.I."/>
            <person name="Janitza P."/>
            <person name="Kern R."/>
            <person name="Heyl A."/>
            <person name="Rumpler F."/>
            <person name="Villalobos L.I.A.C."/>
            <person name="Clay J.M."/>
            <person name="Skokan R."/>
            <person name="Toyoda A."/>
            <person name="Suzuki Y."/>
            <person name="Kagoshima H."/>
            <person name="Schijlen E."/>
            <person name="Tajeshwar N."/>
            <person name="Catarino B."/>
            <person name="Hetherington A.J."/>
            <person name="Saltykova A."/>
            <person name="Bonnot C."/>
            <person name="Breuninger H."/>
            <person name="Symeonidi A."/>
            <person name="Radhakrishnan G.V."/>
            <person name="Van Nieuwerburgh F."/>
            <person name="Deforce D."/>
            <person name="Chang C."/>
            <person name="Karol K.G."/>
            <person name="Hedrich R."/>
            <person name="Ulvskov P."/>
            <person name="Glockner G."/>
            <person name="Delwiche C.F."/>
            <person name="Petrasek J."/>
            <person name="Van de Peer Y."/>
            <person name="Friml J."/>
            <person name="Beilby M."/>
            <person name="Dolan L."/>
            <person name="Kohara Y."/>
            <person name="Sugano S."/>
            <person name="Fujiyama A."/>
            <person name="Delaux P.-M."/>
            <person name="Quint M."/>
            <person name="TheiBen G."/>
            <person name="Hagemann M."/>
            <person name="Harholt J."/>
            <person name="Dunand C."/>
            <person name="Zachgo S."/>
            <person name="Langdale J."/>
            <person name="Maumus F."/>
            <person name="Straeten D.V.D."/>
            <person name="Gould S.B."/>
            <person name="Rensing S.A."/>
        </authorList>
    </citation>
    <scope>NUCLEOTIDE SEQUENCE [LARGE SCALE GENOMIC DNA]</scope>
    <source>
        <strain evidence="10 11">S276</strain>
    </source>
</reference>
<evidence type="ECO:0000313" key="11">
    <source>
        <dbReference type="Proteomes" id="UP000265515"/>
    </source>
</evidence>
<keyword evidence="3 7" id="KW-0507">mRNA processing</keyword>
<evidence type="ECO:0000256" key="1">
    <source>
        <dbReference type="ARBA" id="ARBA00004123"/>
    </source>
</evidence>
<sequence length="529" mass="61832">MEIATSGKAIDLLVERVLCMNILSSDYFKNLYRLKTFHEVIDEIFNEVDHVEPWMSGNCRGPSTAFCLLYKFFTMKLTVKQVQVLLKHADSPYIRAIGFLYLRYLADPKTLWSWCEPYLRDTEEFSPSTTGKTTTMGAYVRDLLLDQYYFDTLFPRIPVPVMRQIILNLERASLPTKALGSGGTGTGGNRYVSDEPARRPPSVKAALSVSFGQRAPHRASTRDASPVRRSVNAAKESQRDLMDADRERERDREREGSRGLSRDRPGSGDREGRDGFLERGGSRDRDGYRDRAMAWERDGYRDRDGVREKDGDRDRDRDRERDRDRDRDRDTERDRDRDRERVREWDRERDRGAYRDGHRERDDRSREREGQRERDRVRDRERDRDRDRYDRYRKRDRPYDTHDYDRENWRSRSRSRSRSASLGPSKNRAPYRGRSRSPAEKKEENALLVNLQKLRDVYGDASGPKSKQSGRSRSPAEKKEENTVLVNLQKLRDVYGDASGPKSKQIDYPKPVGDSSTEDVIRLGGASWK</sequence>
<dbReference type="AlphaFoldDB" id="A0A388L2L0"/>
<dbReference type="GO" id="GO:0009651">
    <property type="term" value="P:response to salt stress"/>
    <property type="evidence" value="ECO:0007669"/>
    <property type="project" value="EnsemblPlants"/>
</dbReference>
<dbReference type="InterPro" id="IPR024767">
    <property type="entry name" value="PRP38_C"/>
</dbReference>
<dbReference type="Proteomes" id="UP000265515">
    <property type="component" value="Unassembled WGS sequence"/>
</dbReference>
<keyword evidence="5 7" id="KW-0508">mRNA splicing</keyword>
<dbReference type="Pfam" id="PF12871">
    <property type="entry name" value="PRP38_assoc"/>
    <property type="match status" value="1"/>
</dbReference>
<evidence type="ECO:0000256" key="5">
    <source>
        <dbReference type="ARBA" id="ARBA00023187"/>
    </source>
</evidence>
<dbReference type="EMBL" id="BFEA01000246">
    <property type="protein sequence ID" value="GBG76498.1"/>
    <property type="molecule type" value="Genomic_DNA"/>
</dbReference>
<evidence type="ECO:0000313" key="10">
    <source>
        <dbReference type="EMBL" id="GBG76498.1"/>
    </source>
</evidence>
<feature type="compositionally biased region" description="Basic and acidic residues" evidence="8">
    <location>
        <begin position="236"/>
        <end position="390"/>
    </location>
</feature>
<name>A0A388L2L0_CHABU</name>
<accession>A0A388L2L0</accession>
<dbReference type="OrthoDB" id="3881at2759"/>
<evidence type="ECO:0000256" key="2">
    <source>
        <dbReference type="ARBA" id="ARBA00006164"/>
    </source>
</evidence>
<organism evidence="10 11">
    <name type="scientific">Chara braunii</name>
    <name type="common">Braun's stonewort</name>
    <dbReference type="NCBI Taxonomy" id="69332"/>
    <lineage>
        <taxon>Eukaryota</taxon>
        <taxon>Viridiplantae</taxon>
        <taxon>Streptophyta</taxon>
        <taxon>Charophyceae</taxon>
        <taxon>Charales</taxon>
        <taxon>Characeae</taxon>
        <taxon>Chara</taxon>
    </lineage>
</organism>
<evidence type="ECO:0000256" key="8">
    <source>
        <dbReference type="SAM" id="MobiDB-lite"/>
    </source>
</evidence>
<dbReference type="InterPro" id="IPR005037">
    <property type="entry name" value="PRP38"/>
</dbReference>
<evidence type="ECO:0000259" key="9">
    <source>
        <dbReference type="Pfam" id="PF12871"/>
    </source>
</evidence>
<comment type="similarity">
    <text evidence="2 7">Belongs to the PRP38 family.</text>
</comment>
<comment type="caution">
    <text evidence="10">The sequence shown here is derived from an EMBL/GenBank/DDBJ whole genome shotgun (WGS) entry which is preliminary data.</text>
</comment>
<dbReference type="OMA" id="EKDYDRH"/>
<dbReference type="GO" id="GO:0010226">
    <property type="term" value="P:response to lithium ion"/>
    <property type="evidence" value="ECO:0007669"/>
    <property type="project" value="EnsemblPlants"/>
</dbReference>
<dbReference type="GO" id="GO:0005681">
    <property type="term" value="C:spliceosomal complex"/>
    <property type="evidence" value="ECO:0007669"/>
    <property type="project" value="UniProtKB-KW"/>
</dbReference>
<comment type="function">
    <text evidence="7">Required for pre-mRNA splicing.</text>
</comment>